<evidence type="ECO:0000313" key="5">
    <source>
        <dbReference type="Proteomes" id="UP000037288"/>
    </source>
</evidence>
<feature type="region of interest" description="Disordered" evidence="1">
    <location>
        <begin position="221"/>
        <end position="293"/>
    </location>
</feature>
<dbReference type="Pfam" id="PF04213">
    <property type="entry name" value="HtaA"/>
    <property type="match status" value="2"/>
</dbReference>
<keyword evidence="2" id="KW-0732">Signal</keyword>
<feature type="region of interest" description="Disordered" evidence="1">
    <location>
        <begin position="466"/>
        <end position="519"/>
    </location>
</feature>
<dbReference type="PATRIC" id="fig|1678637.3.peg.2049"/>
<feature type="domain" description="Htaa" evidence="3">
    <location>
        <begin position="296"/>
        <end position="458"/>
    </location>
</feature>
<name>A0A0K9XHV1_9ACTN</name>
<dbReference type="Proteomes" id="UP000037288">
    <property type="component" value="Unassembled WGS sequence"/>
</dbReference>
<gene>
    <name evidence="4" type="ORF">AC230_09495</name>
</gene>
<keyword evidence="5" id="KW-1185">Reference proteome</keyword>
<evidence type="ECO:0000256" key="1">
    <source>
        <dbReference type="SAM" id="MobiDB-lite"/>
    </source>
</evidence>
<feature type="compositionally biased region" description="Pro residues" evidence="1">
    <location>
        <begin position="228"/>
        <end position="250"/>
    </location>
</feature>
<protein>
    <recommendedName>
        <fullName evidence="3">Htaa domain-containing protein</fullName>
    </recommendedName>
</protein>
<dbReference type="PANTHER" id="PTHR48125">
    <property type="entry name" value="LP07818P1"/>
    <property type="match status" value="1"/>
</dbReference>
<proteinExistence type="predicted"/>
<dbReference type="OrthoDB" id="7210788at2"/>
<feature type="signal peptide" evidence="2">
    <location>
        <begin position="1"/>
        <end position="28"/>
    </location>
</feature>
<dbReference type="NCBIfam" id="NF041528">
    <property type="entry name" value="strep_LAETG"/>
    <property type="match status" value="1"/>
</dbReference>
<dbReference type="RefSeq" id="WP_049715621.1">
    <property type="nucleotide sequence ID" value="NZ_LFXA01000004.1"/>
</dbReference>
<dbReference type="STRING" id="1678637.AC230_09495"/>
<feature type="chain" id="PRO_5005532492" description="Htaa domain-containing protein" evidence="2">
    <location>
        <begin position="29"/>
        <end position="547"/>
    </location>
</feature>
<reference evidence="5" key="1">
    <citation type="submission" date="2015-07" db="EMBL/GenBank/DDBJ databases">
        <title>Draft genome sequence of Streptomyces sp. CMAA 1322, a bacterium isolated from Caatinga biome, from dry forest semiarid of Brazil.</title>
        <authorList>
            <person name="Santos S.N."/>
            <person name="Gacesa R."/>
            <person name="Taketani R.G."/>
            <person name="Long P.F."/>
            <person name="Melo I.S."/>
        </authorList>
    </citation>
    <scope>NUCLEOTIDE SEQUENCE [LARGE SCALE GENOMIC DNA]</scope>
    <source>
        <strain evidence="5">CMAA 1322</strain>
    </source>
</reference>
<evidence type="ECO:0000259" key="3">
    <source>
        <dbReference type="Pfam" id="PF04213"/>
    </source>
</evidence>
<evidence type="ECO:0000256" key="2">
    <source>
        <dbReference type="SAM" id="SignalP"/>
    </source>
</evidence>
<dbReference type="EMBL" id="LFXA01000004">
    <property type="protein sequence ID" value="KNB52858.1"/>
    <property type="molecule type" value="Genomic_DNA"/>
</dbReference>
<feature type="compositionally biased region" description="Low complexity" evidence="1">
    <location>
        <begin position="484"/>
        <end position="499"/>
    </location>
</feature>
<dbReference type="InterPro" id="IPR007331">
    <property type="entry name" value="Htaa"/>
</dbReference>
<organism evidence="4 5">
    <name type="scientific">Streptomyces caatingaensis</name>
    <dbReference type="NCBI Taxonomy" id="1678637"/>
    <lineage>
        <taxon>Bacteria</taxon>
        <taxon>Bacillati</taxon>
        <taxon>Actinomycetota</taxon>
        <taxon>Actinomycetes</taxon>
        <taxon>Kitasatosporales</taxon>
        <taxon>Streptomycetaceae</taxon>
        <taxon>Streptomyces</taxon>
    </lineage>
</organism>
<sequence length="547" mass="55961">MAVSHRSLALAAAIATVAATGAAVPAYAAGDEPPTAAKPSASAKPPATFELKDGTLTWGVKESFRAYVTGPVSDGKVQVADGAQQAKGNGAFTFSAGKGTYDLSQHAVSTTFKGSVRFLGHKDAKGRWELDLKFTDLKVVTKGSTGRITADVTADGKTRNDVAVASLDLSKVEPGRGAGGAMTFPRIPAKLTADGAKAFSYHGRSFYRAGERLDAATLSVKQGKAIPAPKPPSRSEPAAQTPPAPAPAPARPTSATDESLLPQGHHHPKPPRPDHSSEPSGQPGNKRSAASGPVYDGNLYWGVKQKFREYVNGPIAGGKTEAADGAQTVNSGFRFGKGSGTYDAAASSLNAKFNGSVHFVGHKDAKGKWELDITFSDFKVKADGVKGTLNATVNRNGKVTNDVPLVNLKLNDDSLKAKDGLVSLNAVLTTLTDEGATVFSYQGRSFYKPSEAMDPLTAHIAVDKNAKLPADDEGSSAPTTPDNTGSSAAPPSTSPSSSSGGAGTDDTLAHTGSDTPTGALAGSAAALVLAGGAAVWGARRKSASAGR</sequence>
<dbReference type="AlphaFoldDB" id="A0A0K9XHV1"/>
<feature type="domain" description="Htaa" evidence="3">
    <location>
        <begin position="53"/>
        <end position="219"/>
    </location>
</feature>
<dbReference type="PANTHER" id="PTHR48125:SF10">
    <property type="entry name" value="OS12G0136300 PROTEIN"/>
    <property type="match status" value="1"/>
</dbReference>
<accession>A0A0K9XHV1</accession>
<comment type="caution">
    <text evidence="4">The sequence shown here is derived from an EMBL/GenBank/DDBJ whole genome shotgun (WGS) entry which is preliminary data.</text>
</comment>
<evidence type="ECO:0000313" key="4">
    <source>
        <dbReference type="EMBL" id="KNB52858.1"/>
    </source>
</evidence>